<dbReference type="EMBL" id="CP002542">
    <property type="protein sequence ID" value="AEA44972.1"/>
    <property type="molecule type" value="Genomic_DNA"/>
</dbReference>
<evidence type="ECO:0000313" key="1">
    <source>
        <dbReference type="EMBL" id="AEA44972.1"/>
    </source>
</evidence>
<accession>F2IJA2</accession>
<dbReference type="Proteomes" id="UP000007463">
    <property type="component" value="Chromosome"/>
</dbReference>
<dbReference type="HOGENOM" id="CLU_1765335_0_0_10"/>
<dbReference type="RefSeq" id="WP_013687741.1">
    <property type="nucleotide sequence ID" value="NC_015321.1"/>
</dbReference>
<dbReference type="AlphaFoldDB" id="F2IJA2"/>
<protein>
    <submittedName>
        <fullName evidence="1">Uncharacterized protein</fullName>
    </submittedName>
</protein>
<sequence>MVETPFHLDGIYVRSVEVKKNVLGYINSISDAIFGAKTHSYYEVICFKRNTNDPANPAQFYLDYVPIFQIDFLRLLEHYRTRPCSYFAHKSITITDNRIFFENDEIECSVSFHNKIDLYLNVECKLTGSSESSILKYVSWSSMGQSY</sequence>
<proteinExistence type="predicted"/>
<reference evidence="2" key="2">
    <citation type="submission" date="2011-02" db="EMBL/GenBank/DDBJ databases">
        <title>The complete genome of Fluviicola taffensis DSM 16823.</title>
        <authorList>
            <consortium name="US DOE Joint Genome Institute (JGI-PGF)"/>
            <person name="Lucas S."/>
            <person name="Copeland A."/>
            <person name="Lapidus A."/>
            <person name="Bruce D."/>
            <person name="Goodwin L."/>
            <person name="Pitluck S."/>
            <person name="Kyrpides N."/>
            <person name="Mavromatis K."/>
            <person name="Ivanova N."/>
            <person name="Mikhailova N."/>
            <person name="Pagani I."/>
            <person name="Chertkov O."/>
            <person name="Detter J.C."/>
            <person name="Han C."/>
            <person name="Tapia R."/>
            <person name="Land M."/>
            <person name="Hauser L."/>
            <person name="Markowitz V."/>
            <person name="Cheng J.-F."/>
            <person name="Hugenholtz P."/>
            <person name="Woyke T."/>
            <person name="Wu D."/>
            <person name="Tindall B."/>
            <person name="Pomrenke H.G."/>
            <person name="Brambilla E."/>
            <person name="Klenk H.-P."/>
            <person name="Eisen J.A."/>
        </authorList>
    </citation>
    <scope>NUCLEOTIDE SEQUENCE [LARGE SCALE GENOMIC DNA]</scope>
    <source>
        <strain evidence="2">DSM 16823 / RW262 / RW262</strain>
    </source>
</reference>
<evidence type="ECO:0000313" key="2">
    <source>
        <dbReference type="Proteomes" id="UP000007463"/>
    </source>
</evidence>
<organism evidence="1 2">
    <name type="scientific">Fluviicola taffensis (strain DSM 16823 / NCIMB 13979 / RW262)</name>
    <dbReference type="NCBI Taxonomy" id="755732"/>
    <lineage>
        <taxon>Bacteria</taxon>
        <taxon>Pseudomonadati</taxon>
        <taxon>Bacteroidota</taxon>
        <taxon>Flavobacteriia</taxon>
        <taxon>Flavobacteriales</taxon>
        <taxon>Crocinitomicaceae</taxon>
        <taxon>Fluviicola</taxon>
    </lineage>
</organism>
<keyword evidence="2" id="KW-1185">Reference proteome</keyword>
<gene>
    <name evidence="1" type="ordered locus">Fluta_2993</name>
</gene>
<dbReference type="KEGG" id="fte:Fluta_2993"/>
<reference evidence="1 2" key="1">
    <citation type="journal article" date="2011" name="Stand. Genomic Sci.">
        <title>Complete genome sequence of the gliding freshwater bacterium Fluviicola taffensis type strain (RW262).</title>
        <authorList>
            <person name="Woyke T."/>
            <person name="Chertkov O."/>
            <person name="Lapidus A."/>
            <person name="Nolan M."/>
            <person name="Lucas S."/>
            <person name="Del Rio T.G."/>
            <person name="Tice H."/>
            <person name="Cheng J.F."/>
            <person name="Tapia R."/>
            <person name="Han C."/>
            <person name="Goodwin L."/>
            <person name="Pitluck S."/>
            <person name="Liolios K."/>
            <person name="Pagani I."/>
            <person name="Ivanova N."/>
            <person name="Huntemann M."/>
            <person name="Mavromatis K."/>
            <person name="Mikhailova N."/>
            <person name="Pati A."/>
            <person name="Chen A."/>
            <person name="Palaniappan K."/>
            <person name="Land M."/>
            <person name="Hauser L."/>
            <person name="Brambilla E.M."/>
            <person name="Rohde M."/>
            <person name="Mwirichia R."/>
            <person name="Sikorski J."/>
            <person name="Tindall B.J."/>
            <person name="Goker M."/>
            <person name="Bristow J."/>
            <person name="Eisen J.A."/>
            <person name="Markowitz V."/>
            <person name="Hugenholtz P."/>
            <person name="Klenk H.P."/>
            <person name="Kyrpides N.C."/>
        </authorList>
    </citation>
    <scope>NUCLEOTIDE SEQUENCE [LARGE SCALE GENOMIC DNA]</scope>
    <source>
        <strain evidence="2">DSM 16823 / RW262 / RW262</strain>
    </source>
</reference>
<name>F2IJA2_FLUTR</name>